<dbReference type="AlphaFoldDB" id="A0AAP0LRB9"/>
<reference evidence="6 7" key="1">
    <citation type="submission" date="2024-05" db="EMBL/GenBank/DDBJ databases">
        <title>Haplotype-resolved chromosome-level genome assembly of Huyou (Citrus changshanensis).</title>
        <authorList>
            <person name="Miao C."/>
            <person name="Chen W."/>
            <person name="Wu Y."/>
            <person name="Wang L."/>
            <person name="Zhao S."/>
            <person name="Grierson D."/>
            <person name="Xu C."/>
            <person name="Chen K."/>
        </authorList>
    </citation>
    <scope>NUCLEOTIDE SEQUENCE [LARGE SCALE GENOMIC DNA]</scope>
    <source>
        <strain evidence="6">01-14</strain>
        <tissue evidence="6">Leaf</tissue>
    </source>
</reference>
<name>A0AAP0LRB9_9ROSI</name>
<dbReference type="GO" id="GO:0005886">
    <property type="term" value="C:plasma membrane"/>
    <property type="evidence" value="ECO:0007669"/>
    <property type="project" value="UniProtKB-SubCell"/>
</dbReference>
<comment type="subcellular location">
    <subcellularLocation>
        <location evidence="1">Cell membrane</location>
    </subcellularLocation>
</comment>
<dbReference type="Proteomes" id="UP001428341">
    <property type="component" value="Unassembled WGS sequence"/>
</dbReference>
<keyword evidence="4" id="KW-0807">Transducer</keyword>
<evidence type="ECO:0000313" key="7">
    <source>
        <dbReference type="Proteomes" id="UP001428341"/>
    </source>
</evidence>
<dbReference type="PANTHER" id="PTHR35129">
    <property type="entry name" value="GUANINE NUCLEOTIDE-BINDING PROTEIN SUBUNIT GAMMA 1"/>
    <property type="match status" value="1"/>
</dbReference>
<dbReference type="InterPro" id="IPR045878">
    <property type="entry name" value="GG1/2"/>
</dbReference>
<comment type="caution">
    <text evidence="6">The sequence shown here is derived from an EMBL/GenBank/DDBJ whole genome shotgun (WGS) entry which is preliminary data.</text>
</comment>
<organism evidence="6 7">
    <name type="scientific">Citrus x changshan-huyou</name>
    <dbReference type="NCBI Taxonomy" id="2935761"/>
    <lineage>
        <taxon>Eukaryota</taxon>
        <taxon>Viridiplantae</taxon>
        <taxon>Streptophyta</taxon>
        <taxon>Embryophyta</taxon>
        <taxon>Tracheophyta</taxon>
        <taxon>Spermatophyta</taxon>
        <taxon>Magnoliopsida</taxon>
        <taxon>eudicotyledons</taxon>
        <taxon>Gunneridae</taxon>
        <taxon>Pentapetalae</taxon>
        <taxon>rosids</taxon>
        <taxon>malvids</taxon>
        <taxon>Sapindales</taxon>
        <taxon>Rutaceae</taxon>
        <taxon>Aurantioideae</taxon>
        <taxon>Citrus</taxon>
    </lineage>
</organism>
<sequence length="117" mass="13516">MQSDRSDSRGLNTQRTQSLTGSGDTRGKHRIQAELKRLEQETRFLELIGYLLVVVKEVLESSPALTKFGILMRLRTLRNVEAIPDPLLPITNGPLNPLWDRWFERPKESRGCRCWIL</sequence>
<evidence type="ECO:0000256" key="2">
    <source>
        <dbReference type="ARBA" id="ARBA00022475"/>
    </source>
</evidence>
<evidence type="ECO:0000256" key="4">
    <source>
        <dbReference type="ARBA" id="ARBA00023224"/>
    </source>
</evidence>
<evidence type="ECO:0000256" key="5">
    <source>
        <dbReference type="SAM" id="MobiDB-lite"/>
    </source>
</evidence>
<evidence type="ECO:0000256" key="3">
    <source>
        <dbReference type="ARBA" id="ARBA00023136"/>
    </source>
</evidence>
<evidence type="ECO:0000256" key="1">
    <source>
        <dbReference type="ARBA" id="ARBA00004236"/>
    </source>
</evidence>
<dbReference type="GO" id="GO:0007165">
    <property type="term" value="P:signal transduction"/>
    <property type="evidence" value="ECO:0007669"/>
    <property type="project" value="UniProtKB-KW"/>
</dbReference>
<keyword evidence="3" id="KW-0472">Membrane</keyword>
<keyword evidence="2" id="KW-1003">Cell membrane</keyword>
<dbReference type="EMBL" id="JBCGBO010000024">
    <property type="protein sequence ID" value="KAK9182687.1"/>
    <property type="molecule type" value="Genomic_DNA"/>
</dbReference>
<keyword evidence="7" id="KW-1185">Reference proteome</keyword>
<evidence type="ECO:0000313" key="6">
    <source>
        <dbReference type="EMBL" id="KAK9182687.1"/>
    </source>
</evidence>
<accession>A0AAP0LRB9</accession>
<protein>
    <recommendedName>
        <fullName evidence="8">G protein gamma domain-containing protein</fullName>
    </recommendedName>
</protein>
<feature type="compositionally biased region" description="Polar residues" evidence="5">
    <location>
        <begin position="9"/>
        <end position="23"/>
    </location>
</feature>
<gene>
    <name evidence="6" type="ORF">WN944_025833</name>
</gene>
<feature type="region of interest" description="Disordered" evidence="5">
    <location>
        <begin position="1"/>
        <end position="28"/>
    </location>
</feature>
<evidence type="ECO:0008006" key="8">
    <source>
        <dbReference type="Google" id="ProtNLM"/>
    </source>
</evidence>
<dbReference type="PANTHER" id="PTHR35129:SF6">
    <property type="entry name" value="G PROTEIN GAMMA DOMAIN-CONTAINING PROTEIN"/>
    <property type="match status" value="1"/>
</dbReference>
<proteinExistence type="predicted"/>